<comment type="similarity">
    <text evidence="1">Belongs to the peptidase S58 family.</text>
</comment>
<evidence type="ECO:0008006" key="4">
    <source>
        <dbReference type="Google" id="ProtNLM"/>
    </source>
</evidence>
<dbReference type="InterPro" id="IPR005321">
    <property type="entry name" value="Peptidase_S58_DmpA"/>
</dbReference>
<dbReference type="EMBL" id="AP015029">
    <property type="protein sequence ID" value="BAW23233.1"/>
    <property type="molecule type" value="Genomic_DNA"/>
</dbReference>
<protein>
    <recommendedName>
        <fullName evidence="4">Aminopeptidase</fullName>
    </recommendedName>
</protein>
<dbReference type="PANTHER" id="PTHR36512:SF3">
    <property type="entry name" value="BLR5678 PROTEIN"/>
    <property type="match status" value="1"/>
</dbReference>
<sequence length="120" mass="12689">MRARDFGFTLGLGRPGPHNAITDVPGVRVGHATLSKHHNGKPVRTGVSVIEPREGPARHQPCFANISPLFAAAADAVEEAIVNAILAGRTLQTEDGREVPGLEGSRLLKALEQVGWKAQG</sequence>
<evidence type="ECO:0000256" key="1">
    <source>
        <dbReference type="ARBA" id="ARBA00007068"/>
    </source>
</evidence>
<dbReference type="Gene3D" id="3.60.70.12">
    <property type="entry name" value="L-amino peptidase D-ALA esterase/amidase"/>
    <property type="match status" value="2"/>
</dbReference>
<accession>A0A1L7NCR6</accession>
<dbReference type="RefSeq" id="WP_016486798.1">
    <property type="nucleotide sequence ID" value="NZ_AP015029.1"/>
</dbReference>
<dbReference type="InterPro" id="IPR016117">
    <property type="entry name" value="ArgJ-like_dom_sf"/>
</dbReference>
<gene>
    <name evidence="2" type="ORF">KF715C_ch26600</name>
</gene>
<name>A0A1L7NCR6_PSEPU</name>
<dbReference type="SUPFAM" id="SSF56266">
    <property type="entry name" value="DmpA/ArgJ-like"/>
    <property type="match status" value="1"/>
</dbReference>
<evidence type="ECO:0000313" key="3">
    <source>
        <dbReference type="Proteomes" id="UP000218731"/>
    </source>
</evidence>
<dbReference type="Pfam" id="PF03576">
    <property type="entry name" value="Peptidase_S58"/>
    <property type="match status" value="1"/>
</dbReference>
<dbReference type="AlphaFoldDB" id="A0A1L7NCR6"/>
<proteinExistence type="inferred from homology"/>
<reference evidence="2 3" key="1">
    <citation type="submission" date="2015-11" db="EMBL/GenBank/DDBJ databases">
        <title>Complete genome sequencing of a biphenyl-degrading bacterium, Pseudomonas putida KF715 (=NBRC110667).</title>
        <authorList>
            <person name="Suenaga H."/>
            <person name="Fujihara N."/>
            <person name="Watanabe T."/>
            <person name="Hirose J."/>
            <person name="Kimura N."/>
            <person name="Yamazoe A."/>
            <person name="Hosoyama A."/>
            <person name="Shimodaira J."/>
            <person name="Furukawa K."/>
        </authorList>
    </citation>
    <scope>NUCLEOTIDE SEQUENCE [LARGE SCALE GENOMIC DNA]</scope>
    <source>
        <strain evidence="2 3">KF715</strain>
    </source>
</reference>
<evidence type="ECO:0000313" key="2">
    <source>
        <dbReference type="EMBL" id="BAW23233.1"/>
    </source>
</evidence>
<dbReference type="GO" id="GO:0004177">
    <property type="term" value="F:aminopeptidase activity"/>
    <property type="evidence" value="ECO:0007669"/>
    <property type="project" value="TreeGrafter"/>
</dbReference>
<dbReference type="PANTHER" id="PTHR36512">
    <property type="entry name" value="D-AMINOPEPTIDASE"/>
    <property type="match status" value="1"/>
</dbReference>
<dbReference type="Proteomes" id="UP000218731">
    <property type="component" value="Chromosome 1"/>
</dbReference>
<organism evidence="2 3">
    <name type="scientific">Pseudomonas putida</name>
    <name type="common">Arthrobacter siderocapsulatus</name>
    <dbReference type="NCBI Taxonomy" id="303"/>
    <lineage>
        <taxon>Bacteria</taxon>
        <taxon>Pseudomonadati</taxon>
        <taxon>Pseudomonadota</taxon>
        <taxon>Gammaproteobacteria</taxon>
        <taxon>Pseudomonadales</taxon>
        <taxon>Pseudomonadaceae</taxon>
        <taxon>Pseudomonas</taxon>
    </lineage>
</organism>